<dbReference type="PATRIC" id="fig|345309.4.peg.1772"/>
<protein>
    <recommendedName>
        <fullName evidence="2">Capsule biosynthesis GfcC-like C-terminal domain-containing protein</fullName>
    </recommendedName>
</protein>
<evidence type="ECO:0000313" key="3">
    <source>
        <dbReference type="EMBL" id="KJV32566.1"/>
    </source>
</evidence>
<dbReference type="EMBL" id="JZRB01000025">
    <property type="protein sequence ID" value="KJV32566.1"/>
    <property type="molecule type" value="Genomic_DNA"/>
</dbReference>
<dbReference type="AlphaFoldDB" id="A0A0F3KN34"/>
<name>A0A0F3KN34_9GAMM</name>
<sequence>MTLVALGLVAVAGMAPATDAPLTASAAGAVRQGGPATYPAGSRLSALALAARVEPDAYLAGAAWLRPSLKEAQLRLKAGVVFELGVVRMDAISKGDEALGLAAAAFQSWMSSLPVTGRRTSVALDPDQLEVSPPDNWPLQDGDALFYPRRPSQVRIVGAVEKPCRVPQVGMQDARRYLASCPPSAAADPDMIFVIQPDGSVFPQNIAAWNRDKPRVVAPGAWIYVPFDRKRIAASTDGHFNDDAAAFISTQLLDERGAP</sequence>
<dbReference type="Gene3D" id="3.10.560.10">
    <property type="entry name" value="Outer membrane lipoprotein wza domain like"/>
    <property type="match status" value="1"/>
</dbReference>
<comment type="caution">
    <text evidence="3">The sequence shown here is derived from an EMBL/GenBank/DDBJ whole genome shotgun (WGS) entry which is preliminary data.</text>
</comment>
<reference evidence="3 4" key="1">
    <citation type="submission" date="2015-03" db="EMBL/GenBank/DDBJ databases">
        <title>Draft genome sequence of Luteibacter yeojuensis strain SU11.</title>
        <authorList>
            <person name="Sulaiman J."/>
            <person name="Priya K."/>
            <person name="Chan K.-G."/>
        </authorList>
    </citation>
    <scope>NUCLEOTIDE SEQUENCE [LARGE SCALE GENOMIC DNA]</scope>
    <source>
        <strain evidence="3 4">SU11</strain>
    </source>
</reference>
<proteinExistence type="predicted"/>
<evidence type="ECO:0000259" key="2">
    <source>
        <dbReference type="Pfam" id="PF06251"/>
    </source>
</evidence>
<dbReference type="Pfam" id="PF06251">
    <property type="entry name" value="Caps_syn_GfcC_C"/>
    <property type="match status" value="1"/>
</dbReference>
<feature type="signal peptide" evidence="1">
    <location>
        <begin position="1"/>
        <end position="17"/>
    </location>
</feature>
<keyword evidence="1" id="KW-0732">Signal</keyword>
<accession>A0A0F3KN34</accession>
<evidence type="ECO:0000256" key="1">
    <source>
        <dbReference type="SAM" id="SignalP"/>
    </source>
</evidence>
<feature type="domain" description="Capsule biosynthesis GfcC-like C-terminal" evidence="2">
    <location>
        <begin position="166"/>
        <end position="233"/>
    </location>
</feature>
<dbReference type="InterPro" id="IPR010425">
    <property type="entry name" value="Caps_synth_GfcC-like_C"/>
</dbReference>
<keyword evidence="4" id="KW-1185">Reference proteome</keyword>
<evidence type="ECO:0000313" key="4">
    <source>
        <dbReference type="Proteomes" id="UP000033651"/>
    </source>
</evidence>
<gene>
    <name evidence="3" type="ORF">VI08_12140</name>
</gene>
<organism evidence="3 4">
    <name type="scientific">Luteibacter yeojuensis</name>
    <dbReference type="NCBI Taxonomy" id="345309"/>
    <lineage>
        <taxon>Bacteria</taxon>
        <taxon>Pseudomonadati</taxon>
        <taxon>Pseudomonadota</taxon>
        <taxon>Gammaproteobacteria</taxon>
        <taxon>Lysobacterales</taxon>
        <taxon>Rhodanobacteraceae</taxon>
        <taxon>Luteibacter</taxon>
    </lineage>
</organism>
<feature type="chain" id="PRO_5002463146" description="Capsule biosynthesis GfcC-like C-terminal domain-containing protein" evidence="1">
    <location>
        <begin position="18"/>
        <end position="259"/>
    </location>
</feature>
<dbReference type="Proteomes" id="UP000033651">
    <property type="component" value="Unassembled WGS sequence"/>
</dbReference>